<dbReference type="SUPFAM" id="SSF144091">
    <property type="entry name" value="Rhomboid-like"/>
    <property type="match status" value="1"/>
</dbReference>
<dbReference type="Gene3D" id="1.20.1540.10">
    <property type="entry name" value="Rhomboid-like"/>
    <property type="match status" value="1"/>
</dbReference>
<dbReference type="Proteomes" id="UP000323300">
    <property type="component" value="Unassembled WGS sequence"/>
</dbReference>
<evidence type="ECO:0000256" key="7">
    <source>
        <dbReference type="SAM" id="Phobius"/>
    </source>
</evidence>
<accession>A0A1I4EWT2</accession>
<evidence type="ECO:0000256" key="3">
    <source>
        <dbReference type="ARBA" id="ARBA00022692"/>
    </source>
</evidence>
<keyword evidence="10" id="KW-1185">Reference proteome</keyword>
<feature type="domain" description="Peptidase S54 rhomboid" evidence="8">
    <location>
        <begin position="77"/>
        <end position="231"/>
    </location>
</feature>
<feature type="transmembrane region" description="Helical" evidence="7">
    <location>
        <begin position="54"/>
        <end position="73"/>
    </location>
</feature>
<feature type="transmembrane region" description="Helical" evidence="7">
    <location>
        <begin position="23"/>
        <end position="47"/>
    </location>
</feature>
<evidence type="ECO:0000259" key="8">
    <source>
        <dbReference type="Pfam" id="PF01694"/>
    </source>
</evidence>
<feature type="transmembrane region" description="Helical" evidence="7">
    <location>
        <begin position="141"/>
        <end position="162"/>
    </location>
</feature>
<keyword evidence="3 7" id="KW-0812">Transmembrane</keyword>
<dbReference type="GO" id="GO:0006508">
    <property type="term" value="P:proteolysis"/>
    <property type="evidence" value="ECO:0007669"/>
    <property type="project" value="UniProtKB-KW"/>
</dbReference>
<feature type="transmembrane region" description="Helical" evidence="7">
    <location>
        <begin position="85"/>
        <end position="105"/>
    </location>
</feature>
<name>A0A1I4EWT2_9HYPH</name>
<feature type="transmembrane region" description="Helical" evidence="7">
    <location>
        <begin position="215"/>
        <end position="235"/>
    </location>
</feature>
<evidence type="ECO:0000256" key="4">
    <source>
        <dbReference type="ARBA" id="ARBA00022801"/>
    </source>
</evidence>
<comment type="similarity">
    <text evidence="2">Belongs to the peptidase S54 family.</text>
</comment>
<evidence type="ECO:0000313" key="10">
    <source>
        <dbReference type="Proteomes" id="UP000323300"/>
    </source>
</evidence>
<gene>
    <name evidence="9" type="ORF">SAMN04488498_1328</name>
</gene>
<evidence type="ECO:0000256" key="5">
    <source>
        <dbReference type="ARBA" id="ARBA00022989"/>
    </source>
</evidence>
<dbReference type="Pfam" id="PF01694">
    <property type="entry name" value="Rhomboid"/>
    <property type="match status" value="1"/>
</dbReference>
<dbReference type="InterPro" id="IPR022764">
    <property type="entry name" value="Peptidase_S54_rhomboid_dom"/>
</dbReference>
<protein>
    <submittedName>
        <fullName evidence="9">Membrane associated serine protease, rhomboid family</fullName>
    </submittedName>
</protein>
<dbReference type="GO" id="GO:0004252">
    <property type="term" value="F:serine-type endopeptidase activity"/>
    <property type="evidence" value="ECO:0007669"/>
    <property type="project" value="InterPro"/>
</dbReference>
<keyword evidence="6 7" id="KW-0472">Membrane</keyword>
<dbReference type="InterPro" id="IPR050925">
    <property type="entry name" value="Rhomboid_protease_S54"/>
</dbReference>
<feature type="transmembrane region" description="Helical" evidence="7">
    <location>
        <begin position="117"/>
        <end position="135"/>
    </location>
</feature>
<organism evidence="9 10">
    <name type="scientific">Neomesorhizobium albiziae</name>
    <dbReference type="NCBI Taxonomy" id="335020"/>
    <lineage>
        <taxon>Bacteria</taxon>
        <taxon>Pseudomonadati</taxon>
        <taxon>Pseudomonadota</taxon>
        <taxon>Alphaproteobacteria</taxon>
        <taxon>Hyphomicrobiales</taxon>
        <taxon>Phyllobacteriaceae</taxon>
        <taxon>Neomesorhizobium</taxon>
    </lineage>
</organism>
<feature type="transmembrane region" description="Helical" evidence="7">
    <location>
        <begin position="188"/>
        <end position="209"/>
    </location>
</feature>
<evidence type="ECO:0000256" key="1">
    <source>
        <dbReference type="ARBA" id="ARBA00004141"/>
    </source>
</evidence>
<sequence>MSEPVTRGRPEALEPEAARREPIFNLPAVVVALIALCVLIHLLRVYVLSAGQDLAVLVNLAFVPVFYSGRFGFDISQFTSPITYAFLHGSAVHLVVNMIWLAAFGSPLANRLGVVRFLLFWAFTGICAALLHYVLHMEDPSPLIGASGAISGMMGAAARFGFQIDRSSGRPAFAGWPMPILAVFRSRTAVTFLGVWMVVNLVTGLIGFAPGVGDTIAWEAHIGGFLAGFLCIDWFDRSRRAGSADMWDRV</sequence>
<reference evidence="9 10" key="1">
    <citation type="submission" date="2016-10" db="EMBL/GenBank/DDBJ databases">
        <authorList>
            <person name="Varghese N."/>
            <person name="Submissions S."/>
        </authorList>
    </citation>
    <scope>NUCLEOTIDE SEQUENCE [LARGE SCALE GENOMIC DNA]</scope>
    <source>
        <strain evidence="9 10">DSM 21822</strain>
    </source>
</reference>
<dbReference type="EMBL" id="FOSL01000032">
    <property type="protein sequence ID" value="SFL10195.1"/>
    <property type="molecule type" value="Genomic_DNA"/>
</dbReference>
<dbReference type="PANTHER" id="PTHR43731:SF14">
    <property type="entry name" value="PRESENILIN-ASSOCIATED RHOMBOID-LIKE PROTEIN, MITOCHONDRIAL"/>
    <property type="match status" value="1"/>
</dbReference>
<comment type="subcellular location">
    <subcellularLocation>
        <location evidence="1">Membrane</location>
        <topology evidence="1">Multi-pass membrane protein</topology>
    </subcellularLocation>
</comment>
<dbReference type="GO" id="GO:0016020">
    <property type="term" value="C:membrane"/>
    <property type="evidence" value="ECO:0007669"/>
    <property type="project" value="UniProtKB-SubCell"/>
</dbReference>
<keyword evidence="4" id="KW-0378">Hydrolase</keyword>
<dbReference type="OrthoDB" id="9797190at2"/>
<keyword evidence="9" id="KW-0645">Protease</keyword>
<evidence type="ECO:0000256" key="6">
    <source>
        <dbReference type="ARBA" id="ARBA00023136"/>
    </source>
</evidence>
<evidence type="ECO:0000313" key="9">
    <source>
        <dbReference type="EMBL" id="SFL10195.1"/>
    </source>
</evidence>
<dbReference type="AlphaFoldDB" id="A0A1I4EWT2"/>
<evidence type="ECO:0000256" key="2">
    <source>
        <dbReference type="ARBA" id="ARBA00009045"/>
    </source>
</evidence>
<dbReference type="RefSeq" id="WP_149763729.1">
    <property type="nucleotide sequence ID" value="NZ_BSPE01000009.1"/>
</dbReference>
<proteinExistence type="inferred from homology"/>
<dbReference type="PANTHER" id="PTHR43731">
    <property type="entry name" value="RHOMBOID PROTEASE"/>
    <property type="match status" value="1"/>
</dbReference>
<keyword evidence="5 7" id="KW-1133">Transmembrane helix</keyword>
<dbReference type="InterPro" id="IPR035952">
    <property type="entry name" value="Rhomboid-like_sf"/>
</dbReference>